<dbReference type="AlphaFoldDB" id="A0A6A5SVT4"/>
<dbReference type="Proteomes" id="UP000800038">
    <property type="component" value="Unassembled WGS sequence"/>
</dbReference>
<evidence type="ECO:0000256" key="1">
    <source>
        <dbReference type="SAM" id="MobiDB-lite"/>
    </source>
</evidence>
<dbReference type="EMBL" id="ML976015">
    <property type="protein sequence ID" value="KAF1944611.1"/>
    <property type="molecule type" value="Genomic_DNA"/>
</dbReference>
<protein>
    <submittedName>
        <fullName evidence="2">Uncharacterized protein</fullName>
    </submittedName>
</protein>
<keyword evidence="3" id="KW-1185">Reference proteome</keyword>
<gene>
    <name evidence="2" type="ORF">EJ02DRAFT_83896</name>
</gene>
<accession>A0A6A5SVT4</accession>
<reference evidence="2" key="1">
    <citation type="journal article" date="2020" name="Stud. Mycol.">
        <title>101 Dothideomycetes genomes: a test case for predicting lifestyles and emergence of pathogens.</title>
        <authorList>
            <person name="Haridas S."/>
            <person name="Albert R."/>
            <person name="Binder M."/>
            <person name="Bloem J."/>
            <person name="Labutti K."/>
            <person name="Salamov A."/>
            <person name="Andreopoulos B."/>
            <person name="Baker S."/>
            <person name="Barry K."/>
            <person name="Bills G."/>
            <person name="Bluhm B."/>
            <person name="Cannon C."/>
            <person name="Castanera R."/>
            <person name="Culley D."/>
            <person name="Daum C."/>
            <person name="Ezra D."/>
            <person name="Gonzalez J."/>
            <person name="Henrissat B."/>
            <person name="Kuo A."/>
            <person name="Liang C."/>
            <person name="Lipzen A."/>
            <person name="Lutzoni F."/>
            <person name="Magnuson J."/>
            <person name="Mondo S."/>
            <person name="Nolan M."/>
            <person name="Ohm R."/>
            <person name="Pangilinan J."/>
            <person name="Park H.-J."/>
            <person name="Ramirez L."/>
            <person name="Alfaro M."/>
            <person name="Sun H."/>
            <person name="Tritt A."/>
            <person name="Yoshinaga Y."/>
            <person name="Zwiers L.-H."/>
            <person name="Turgeon B."/>
            <person name="Goodwin S."/>
            <person name="Spatafora J."/>
            <person name="Crous P."/>
            <person name="Grigoriev I."/>
        </authorList>
    </citation>
    <scope>NUCLEOTIDE SEQUENCE</scope>
    <source>
        <strain evidence="2">CBS 161.51</strain>
    </source>
</reference>
<sequence length="107" mass="11698">MRRRGRFPFPRNRSVCSASLSTSSTPAASFAVRPPPPRQRSHCPMAQLSISSSSPRTSMLMRCEMPLSMLSSCASTPDRMTFRTATSPTFTTVPRSVHRCATSSSIS</sequence>
<feature type="compositionally biased region" description="Low complexity" evidence="1">
    <location>
        <begin position="7"/>
        <end position="31"/>
    </location>
</feature>
<name>A0A6A5SVT4_9PLEO</name>
<proteinExistence type="predicted"/>
<evidence type="ECO:0000313" key="2">
    <source>
        <dbReference type="EMBL" id="KAF1944611.1"/>
    </source>
</evidence>
<feature type="compositionally biased region" description="Polar residues" evidence="1">
    <location>
        <begin position="48"/>
        <end position="57"/>
    </location>
</feature>
<feature type="region of interest" description="Disordered" evidence="1">
    <location>
        <begin position="1"/>
        <end position="57"/>
    </location>
</feature>
<organism evidence="2 3">
    <name type="scientific">Clathrospora elynae</name>
    <dbReference type="NCBI Taxonomy" id="706981"/>
    <lineage>
        <taxon>Eukaryota</taxon>
        <taxon>Fungi</taxon>
        <taxon>Dikarya</taxon>
        <taxon>Ascomycota</taxon>
        <taxon>Pezizomycotina</taxon>
        <taxon>Dothideomycetes</taxon>
        <taxon>Pleosporomycetidae</taxon>
        <taxon>Pleosporales</taxon>
        <taxon>Diademaceae</taxon>
        <taxon>Clathrospora</taxon>
    </lineage>
</organism>
<evidence type="ECO:0000313" key="3">
    <source>
        <dbReference type="Proteomes" id="UP000800038"/>
    </source>
</evidence>